<keyword evidence="5 8" id="KW-1133">Transmembrane helix</keyword>
<dbReference type="SMART" id="SM00382">
    <property type="entry name" value="AAA"/>
    <property type="match status" value="1"/>
</dbReference>
<dbReference type="Proteomes" id="UP001595868">
    <property type="component" value="Unassembled WGS sequence"/>
</dbReference>
<feature type="domain" description="ABC transmembrane type-1" evidence="10">
    <location>
        <begin position="29"/>
        <end position="310"/>
    </location>
</feature>
<feature type="region of interest" description="Disordered" evidence="7">
    <location>
        <begin position="325"/>
        <end position="359"/>
    </location>
</feature>
<feature type="domain" description="ABC transporter" evidence="9">
    <location>
        <begin position="362"/>
        <end position="596"/>
    </location>
</feature>
<dbReference type="SUPFAM" id="SSF52540">
    <property type="entry name" value="P-loop containing nucleoside triphosphate hydrolases"/>
    <property type="match status" value="1"/>
</dbReference>
<evidence type="ECO:0000256" key="5">
    <source>
        <dbReference type="ARBA" id="ARBA00022989"/>
    </source>
</evidence>
<reference evidence="12" key="1">
    <citation type="journal article" date="2019" name="Int. J. Syst. Evol. Microbiol.">
        <title>The Global Catalogue of Microorganisms (GCM) 10K type strain sequencing project: providing services to taxonomists for standard genome sequencing and annotation.</title>
        <authorList>
            <consortium name="The Broad Institute Genomics Platform"/>
            <consortium name="The Broad Institute Genome Sequencing Center for Infectious Disease"/>
            <person name="Wu L."/>
            <person name="Ma J."/>
        </authorList>
    </citation>
    <scope>NUCLEOTIDE SEQUENCE [LARGE SCALE GENOMIC DNA]</scope>
    <source>
        <strain evidence="12">2902at01</strain>
    </source>
</reference>
<dbReference type="GO" id="GO:0005524">
    <property type="term" value="F:ATP binding"/>
    <property type="evidence" value="ECO:0007669"/>
    <property type="project" value="UniProtKB-KW"/>
</dbReference>
<evidence type="ECO:0000313" key="11">
    <source>
        <dbReference type="EMBL" id="MFC4104879.1"/>
    </source>
</evidence>
<organism evidence="11 12">
    <name type="scientific">Micromonospora zhanjiangensis</name>
    <dbReference type="NCBI Taxonomy" id="1522057"/>
    <lineage>
        <taxon>Bacteria</taxon>
        <taxon>Bacillati</taxon>
        <taxon>Actinomycetota</taxon>
        <taxon>Actinomycetes</taxon>
        <taxon>Micromonosporales</taxon>
        <taxon>Micromonosporaceae</taxon>
        <taxon>Micromonospora</taxon>
    </lineage>
</organism>
<evidence type="ECO:0000259" key="9">
    <source>
        <dbReference type="PROSITE" id="PS50893"/>
    </source>
</evidence>
<dbReference type="InterPro" id="IPR011527">
    <property type="entry name" value="ABC1_TM_dom"/>
</dbReference>
<dbReference type="InterPro" id="IPR003439">
    <property type="entry name" value="ABC_transporter-like_ATP-bd"/>
</dbReference>
<gene>
    <name evidence="11" type="ORF">ACFOX0_02855</name>
</gene>
<dbReference type="Gene3D" id="1.20.1560.10">
    <property type="entry name" value="ABC transporter type 1, transmembrane domain"/>
    <property type="match status" value="1"/>
</dbReference>
<dbReference type="InterPro" id="IPR003593">
    <property type="entry name" value="AAA+_ATPase"/>
</dbReference>
<dbReference type="PANTHER" id="PTHR43394:SF1">
    <property type="entry name" value="ATP-BINDING CASSETTE SUB-FAMILY B MEMBER 10, MITOCHONDRIAL"/>
    <property type="match status" value="1"/>
</dbReference>
<accession>A0ABV8KFW7</accession>
<comment type="caution">
    <text evidence="11">The sequence shown here is derived from an EMBL/GenBank/DDBJ whole genome shotgun (WGS) entry which is preliminary data.</text>
</comment>
<evidence type="ECO:0000256" key="4">
    <source>
        <dbReference type="ARBA" id="ARBA00022840"/>
    </source>
</evidence>
<keyword evidence="6 8" id="KW-0472">Membrane</keyword>
<evidence type="ECO:0000256" key="7">
    <source>
        <dbReference type="SAM" id="MobiDB-lite"/>
    </source>
</evidence>
<comment type="subcellular location">
    <subcellularLocation>
        <location evidence="1">Cell membrane</location>
        <topology evidence="1">Multi-pass membrane protein</topology>
    </subcellularLocation>
</comment>
<feature type="transmembrane region" description="Helical" evidence="8">
    <location>
        <begin position="147"/>
        <end position="164"/>
    </location>
</feature>
<keyword evidence="12" id="KW-1185">Reference proteome</keyword>
<dbReference type="Gene3D" id="3.40.50.300">
    <property type="entry name" value="P-loop containing nucleotide triphosphate hydrolases"/>
    <property type="match status" value="1"/>
</dbReference>
<feature type="transmembrane region" description="Helical" evidence="8">
    <location>
        <begin position="68"/>
        <end position="87"/>
    </location>
</feature>
<evidence type="ECO:0000256" key="2">
    <source>
        <dbReference type="ARBA" id="ARBA00022692"/>
    </source>
</evidence>
<dbReference type="Pfam" id="PF00664">
    <property type="entry name" value="ABC_membrane"/>
    <property type="match status" value="1"/>
</dbReference>
<dbReference type="Pfam" id="PF00005">
    <property type="entry name" value="ABC_tran"/>
    <property type="match status" value="1"/>
</dbReference>
<name>A0ABV8KFW7_9ACTN</name>
<evidence type="ECO:0000256" key="1">
    <source>
        <dbReference type="ARBA" id="ARBA00004651"/>
    </source>
</evidence>
<evidence type="ECO:0000259" key="10">
    <source>
        <dbReference type="PROSITE" id="PS50929"/>
    </source>
</evidence>
<dbReference type="InterPro" id="IPR036640">
    <property type="entry name" value="ABC1_TM_sf"/>
</dbReference>
<dbReference type="PROSITE" id="PS50929">
    <property type="entry name" value="ABC_TM1F"/>
    <property type="match status" value="1"/>
</dbReference>
<keyword evidence="2 8" id="KW-0812">Transmembrane</keyword>
<dbReference type="CDD" id="cd07346">
    <property type="entry name" value="ABC_6TM_exporters"/>
    <property type="match status" value="1"/>
</dbReference>
<protein>
    <submittedName>
        <fullName evidence="11">ABC transporter ATP-binding protein</fullName>
    </submittedName>
</protein>
<evidence type="ECO:0000256" key="3">
    <source>
        <dbReference type="ARBA" id="ARBA00022741"/>
    </source>
</evidence>
<evidence type="ECO:0000256" key="8">
    <source>
        <dbReference type="SAM" id="Phobius"/>
    </source>
</evidence>
<feature type="transmembrane region" description="Helical" evidence="8">
    <location>
        <begin position="27"/>
        <end position="48"/>
    </location>
</feature>
<dbReference type="PANTHER" id="PTHR43394">
    <property type="entry name" value="ATP-DEPENDENT PERMEASE MDL1, MITOCHONDRIAL"/>
    <property type="match status" value="1"/>
</dbReference>
<sequence length="599" mass="63604">MGTALPVADARQVRRYARAVVRRHPRALAVALGLHALAAVAGLVAPRLLGDLVEAISAGTTSLTVDRIALAIAGFVVVQAVLTRFAYFASARLGERVLAELREEFVDRVLAIPLSTVERAGTGDLLTRTSRDVGALSQTIRFAAPDTLIALVMMVFVAGALVLVGPLLALPALLAVPSLFLVTRWYLRRAPAGYLRENAAYSDMIDGINEAVEGSRTTEALGQQVRRRARTDTDIRRSYAAERYTLFLRTVTWPVAELSYVLPVVSTLLIGGWFHLNGWVTIGQVTAATLYAQQLIEPLDRLLSVLDELQVGGASLARLIGVAELPARPPGEPGTDARPGDDHGPDASARPGTDLGSRTGAVDARDLRYAYRPGRDVLHGVSLTVAPGERLAMVGPSGAGKSTLGRLLAGIHAPRTGVVAVGGTPLADLSPDRLRRRVALVTQEHHVFIGTLRDNLVMVRPSATDEEVREALSAVDALAWAAALPDGLDTVVGTGGHPLSAAQAQQLALARLVLADPHTLVLDEATSLIDPRAARHLERSLAGVLRGRTVIAIAHRLFSAHDADRVAVVEDGRITELGPHDALVAAGGSYAALWRSWHG</sequence>
<proteinExistence type="predicted"/>
<keyword evidence="4 11" id="KW-0067">ATP-binding</keyword>
<dbReference type="InterPro" id="IPR027417">
    <property type="entry name" value="P-loop_NTPase"/>
</dbReference>
<keyword evidence="3" id="KW-0547">Nucleotide-binding</keyword>
<evidence type="ECO:0000313" key="12">
    <source>
        <dbReference type="Proteomes" id="UP001595868"/>
    </source>
</evidence>
<dbReference type="PROSITE" id="PS50893">
    <property type="entry name" value="ABC_TRANSPORTER_2"/>
    <property type="match status" value="1"/>
</dbReference>
<dbReference type="EMBL" id="JBHSBN010000001">
    <property type="protein sequence ID" value="MFC4104879.1"/>
    <property type="molecule type" value="Genomic_DNA"/>
</dbReference>
<dbReference type="SUPFAM" id="SSF90123">
    <property type="entry name" value="ABC transporter transmembrane region"/>
    <property type="match status" value="1"/>
</dbReference>
<dbReference type="RefSeq" id="WP_377541801.1">
    <property type="nucleotide sequence ID" value="NZ_JBHSBN010000001.1"/>
</dbReference>
<evidence type="ECO:0000256" key="6">
    <source>
        <dbReference type="ARBA" id="ARBA00023136"/>
    </source>
</evidence>
<dbReference type="InterPro" id="IPR039421">
    <property type="entry name" value="Type_1_exporter"/>
</dbReference>